<keyword evidence="4" id="KW-0238">DNA-binding</keyword>
<gene>
    <name evidence="9" type="ORF">TIFTF001_026658</name>
</gene>
<dbReference type="Proteomes" id="UP001187192">
    <property type="component" value="Unassembled WGS sequence"/>
</dbReference>
<keyword evidence="5" id="KW-0804">Transcription</keyword>
<dbReference type="GO" id="GO:0043565">
    <property type="term" value="F:sequence-specific DNA binding"/>
    <property type="evidence" value="ECO:0007669"/>
    <property type="project" value="InterPro"/>
</dbReference>
<dbReference type="EMBL" id="BTGU01000071">
    <property type="protein sequence ID" value="GMN57552.1"/>
    <property type="molecule type" value="Genomic_DNA"/>
</dbReference>
<dbReference type="InterPro" id="IPR001005">
    <property type="entry name" value="SANT/Myb"/>
</dbReference>
<dbReference type="FunFam" id="1.10.10.60:FF:000011">
    <property type="entry name" value="Myb transcription factor"/>
    <property type="match status" value="1"/>
</dbReference>
<dbReference type="SMART" id="SM00717">
    <property type="entry name" value="SANT"/>
    <property type="match status" value="2"/>
</dbReference>
<dbReference type="InterPro" id="IPR009057">
    <property type="entry name" value="Homeodomain-like_sf"/>
</dbReference>
<keyword evidence="10" id="KW-1185">Reference proteome</keyword>
<protein>
    <submittedName>
        <fullName evidence="9">Uncharacterized protein</fullName>
    </submittedName>
</protein>
<dbReference type="InterPro" id="IPR044676">
    <property type="entry name" value="EOBI/EOBII-like_plant"/>
</dbReference>
<feature type="domain" description="Myb-like" evidence="7">
    <location>
        <begin position="63"/>
        <end position="113"/>
    </location>
</feature>
<dbReference type="GO" id="GO:0003700">
    <property type="term" value="F:DNA-binding transcription factor activity"/>
    <property type="evidence" value="ECO:0007669"/>
    <property type="project" value="InterPro"/>
</dbReference>
<evidence type="ECO:0000256" key="1">
    <source>
        <dbReference type="ARBA" id="ARBA00004123"/>
    </source>
</evidence>
<dbReference type="SUPFAM" id="SSF46689">
    <property type="entry name" value="Homeodomain-like"/>
    <property type="match status" value="1"/>
</dbReference>
<dbReference type="PROSITE" id="PS51294">
    <property type="entry name" value="HTH_MYB"/>
    <property type="match status" value="2"/>
</dbReference>
<dbReference type="Pfam" id="PF00249">
    <property type="entry name" value="Myb_DNA-binding"/>
    <property type="match status" value="2"/>
</dbReference>
<evidence type="ECO:0000256" key="5">
    <source>
        <dbReference type="ARBA" id="ARBA00023163"/>
    </source>
</evidence>
<accession>A0AA88DLL4</accession>
<sequence>MWFWGFNVQEQGWRKGPWTPEEDKLLSEYVNLHSEGRWSSVARCAGLNRSGKSCRLRWVNYLRPGLKRGLITPQEEGIIIELHALWGNKWSTIARYLPGRTDNEIKNFWRTHFKKKEKSSLKQQKRRSQILKDKLQKDQLIHAQQENTSTKTTEALEGKMNTNDHHQPQEITKALYDTFSADTPSDHNIADVNGPDHHQQCFPVMYQDLVWSDATPDQDFVLWGGLWNLDDPFAGRTDSTNQYYMSKVAVSQNNNNNNNQATGHVHYQYGSVADNNCSNKNGNNNIIPIQNQARAFSSCGGSYIF</sequence>
<feature type="domain" description="Myb-like" evidence="7">
    <location>
        <begin position="10"/>
        <end position="62"/>
    </location>
</feature>
<keyword evidence="2" id="KW-0677">Repeat</keyword>
<name>A0AA88DLL4_FICCA</name>
<evidence type="ECO:0000256" key="3">
    <source>
        <dbReference type="ARBA" id="ARBA00023015"/>
    </source>
</evidence>
<feature type="domain" description="HTH myb-type" evidence="8">
    <location>
        <begin position="63"/>
        <end position="117"/>
    </location>
</feature>
<evidence type="ECO:0000256" key="4">
    <source>
        <dbReference type="ARBA" id="ARBA00023125"/>
    </source>
</evidence>
<dbReference type="Gene3D" id="1.10.10.60">
    <property type="entry name" value="Homeodomain-like"/>
    <property type="match status" value="2"/>
</dbReference>
<reference evidence="9" key="1">
    <citation type="submission" date="2023-07" db="EMBL/GenBank/DDBJ databases">
        <title>draft genome sequence of fig (Ficus carica).</title>
        <authorList>
            <person name="Takahashi T."/>
            <person name="Nishimura K."/>
        </authorList>
    </citation>
    <scope>NUCLEOTIDE SEQUENCE</scope>
</reference>
<dbReference type="GO" id="GO:0005634">
    <property type="term" value="C:nucleus"/>
    <property type="evidence" value="ECO:0007669"/>
    <property type="project" value="UniProtKB-SubCell"/>
</dbReference>
<dbReference type="PROSITE" id="PS50090">
    <property type="entry name" value="MYB_LIKE"/>
    <property type="match status" value="2"/>
</dbReference>
<evidence type="ECO:0000256" key="6">
    <source>
        <dbReference type="ARBA" id="ARBA00023242"/>
    </source>
</evidence>
<dbReference type="PANTHER" id="PTHR45675">
    <property type="entry name" value="MYB TRANSCRIPTION FACTOR-RELATED-RELATED"/>
    <property type="match status" value="1"/>
</dbReference>
<evidence type="ECO:0000256" key="2">
    <source>
        <dbReference type="ARBA" id="ARBA00022737"/>
    </source>
</evidence>
<comment type="subcellular location">
    <subcellularLocation>
        <location evidence="1">Nucleus</location>
    </subcellularLocation>
</comment>
<proteinExistence type="predicted"/>
<keyword evidence="3" id="KW-0805">Transcription regulation</keyword>
<feature type="domain" description="HTH myb-type" evidence="8">
    <location>
        <begin position="14"/>
        <end position="62"/>
    </location>
</feature>
<evidence type="ECO:0000259" key="7">
    <source>
        <dbReference type="PROSITE" id="PS50090"/>
    </source>
</evidence>
<evidence type="ECO:0000259" key="8">
    <source>
        <dbReference type="PROSITE" id="PS51294"/>
    </source>
</evidence>
<keyword evidence="6" id="KW-0539">Nucleus</keyword>
<dbReference type="PANTHER" id="PTHR45675:SF17">
    <property type="entry name" value="MYB TRANSCRIPTION FACTOR"/>
    <property type="match status" value="1"/>
</dbReference>
<dbReference type="CDD" id="cd00167">
    <property type="entry name" value="SANT"/>
    <property type="match status" value="2"/>
</dbReference>
<dbReference type="InterPro" id="IPR017930">
    <property type="entry name" value="Myb_dom"/>
</dbReference>
<comment type="caution">
    <text evidence="9">The sequence shown here is derived from an EMBL/GenBank/DDBJ whole genome shotgun (WGS) entry which is preliminary data.</text>
</comment>
<dbReference type="AlphaFoldDB" id="A0AA88DLL4"/>
<evidence type="ECO:0000313" key="10">
    <source>
        <dbReference type="Proteomes" id="UP001187192"/>
    </source>
</evidence>
<evidence type="ECO:0000313" key="9">
    <source>
        <dbReference type="EMBL" id="GMN57552.1"/>
    </source>
</evidence>
<organism evidence="9 10">
    <name type="scientific">Ficus carica</name>
    <name type="common">Common fig</name>
    <dbReference type="NCBI Taxonomy" id="3494"/>
    <lineage>
        <taxon>Eukaryota</taxon>
        <taxon>Viridiplantae</taxon>
        <taxon>Streptophyta</taxon>
        <taxon>Embryophyta</taxon>
        <taxon>Tracheophyta</taxon>
        <taxon>Spermatophyta</taxon>
        <taxon>Magnoliopsida</taxon>
        <taxon>eudicotyledons</taxon>
        <taxon>Gunneridae</taxon>
        <taxon>Pentapetalae</taxon>
        <taxon>rosids</taxon>
        <taxon>fabids</taxon>
        <taxon>Rosales</taxon>
        <taxon>Moraceae</taxon>
        <taxon>Ficeae</taxon>
        <taxon>Ficus</taxon>
    </lineage>
</organism>